<reference evidence="2 3" key="2">
    <citation type="journal article" date="2009" name="BMC Microbiol.">
        <title>The genome sequence of Geobacter metallireducens: features of metabolism, physiology and regulation common and dissimilar to Geobacter sulfurreducens.</title>
        <authorList>
            <person name="Aklujkar M."/>
            <person name="Krushkal J."/>
            <person name="DiBartolo G."/>
            <person name="Lapidus A."/>
            <person name="Land M.L."/>
            <person name="Lovley D.R."/>
        </authorList>
    </citation>
    <scope>NUCLEOTIDE SEQUENCE [LARGE SCALE GENOMIC DNA]</scope>
    <source>
        <strain evidence="3">ATCC 53774 / DSM 7210 / GS-15</strain>
    </source>
</reference>
<keyword evidence="1" id="KW-0175">Coiled coil</keyword>
<dbReference type="PANTHER" id="PTHR32182:SF0">
    <property type="entry name" value="DNA REPLICATION AND REPAIR PROTEIN RECF"/>
    <property type="match status" value="1"/>
</dbReference>
<dbReference type="eggNOG" id="COG4913">
    <property type="taxonomic scope" value="Bacteria"/>
</dbReference>
<dbReference type="SUPFAM" id="SSF52540">
    <property type="entry name" value="P-loop containing nucleoside triphosphate hydrolases"/>
    <property type="match status" value="1"/>
</dbReference>
<evidence type="ECO:0000256" key="1">
    <source>
        <dbReference type="SAM" id="Coils"/>
    </source>
</evidence>
<dbReference type="GO" id="GO:0000731">
    <property type="term" value="P:DNA synthesis involved in DNA repair"/>
    <property type="evidence" value="ECO:0007669"/>
    <property type="project" value="TreeGrafter"/>
</dbReference>
<feature type="coiled-coil region" evidence="1">
    <location>
        <begin position="681"/>
        <end position="773"/>
    </location>
</feature>
<dbReference type="EMBL" id="CP000148">
    <property type="protein sequence ID" value="ABB33277.1"/>
    <property type="molecule type" value="Genomic_DNA"/>
</dbReference>
<feature type="coiled-coil region" evidence="1">
    <location>
        <begin position="228"/>
        <end position="255"/>
    </location>
</feature>
<keyword evidence="2" id="KW-0067">ATP-binding</keyword>
<name>Q39R47_GEOMG</name>
<dbReference type="RefSeq" id="WP_004513622.1">
    <property type="nucleotide sequence ID" value="NC_007517.1"/>
</dbReference>
<dbReference type="GO" id="GO:0005524">
    <property type="term" value="F:ATP binding"/>
    <property type="evidence" value="ECO:0007669"/>
    <property type="project" value="UniProtKB-KW"/>
</dbReference>
<organism evidence="2 3">
    <name type="scientific">Geobacter metallireducens (strain ATCC 53774 / DSM 7210 / GS-15)</name>
    <dbReference type="NCBI Taxonomy" id="269799"/>
    <lineage>
        <taxon>Bacteria</taxon>
        <taxon>Pseudomonadati</taxon>
        <taxon>Thermodesulfobacteriota</taxon>
        <taxon>Desulfuromonadia</taxon>
        <taxon>Geobacterales</taxon>
        <taxon>Geobacteraceae</taxon>
        <taxon>Geobacter</taxon>
    </lineage>
</organism>
<gene>
    <name evidence="2" type="ordered locus">Gmet_3062</name>
</gene>
<dbReference type="Proteomes" id="UP000007073">
    <property type="component" value="Chromosome"/>
</dbReference>
<feature type="coiled-coil region" evidence="1">
    <location>
        <begin position="443"/>
        <end position="470"/>
    </location>
</feature>
<accession>Q39R47</accession>
<dbReference type="Gene3D" id="3.40.50.300">
    <property type="entry name" value="P-loop containing nucleotide triphosphate hydrolases"/>
    <property type="match status" value="2"/>
</dbReference>
<dbReference type="GO" id="GO:0006302">
    <property type="term" value="P:double-strand break repair"/>
    <property type="evidence" value="ECO:0007669"/>
    <property type="project" value="TreeGrafter"/>
</dbReference>
<dbReference type="Pfam" id="PF13558">
    <property type="entry name" value="SbcC_Walker_B"/>
    <property type="match status" value="1"/>
</dbReference>
<dbReference type="HOGENOM" id="CLU_009040_0_0_7"/>
<dbReference type="Pfam" id="PF13555">
    <property type="entry name" value="AAA_29"/>
    <property type="match status" value="1"/>
</dbReference>
<dbReference type="AlphaFoldDB" id="Q39R47"/>
<dbReference type="KEGG" id="gme:Gmet_3062"/>
<proteinExistence type="predicted"/>
<evidence type="ECO:0000313" key="2">
    <source>
        <dbReference type="EMBL" id="ABB33277.1"/>
    </source>
</evidence>
<evidence type="ECO:0000313" key="3">
    <source>
        <dbReference type="Proteomes" id="UP000007073"/>
    </source>
</evidence>
<dbReference type="STRING" id="269799.Gmet_3062"/>
<keyword evidence="2" id="KW-0547">Nucleotide-binding</keyword>
<sequence>MKTLIKAVLIQWFRLEAVEIPIVGNTAFIGDNGAGKSALLDAIQTVLTGANKRLLVLNRGSNEQSSRKLWEYVLGVMSDPKKPELATKIKPRDKANCYLALNFHDVETGETTCVGLGIYACMADMAEKVEGYFICPGLVGHKDLFLEQGKGDSTIVLPWARVKERLAKRCHATRFHHEPGKFTQDLYGCLSEHPGSPNNDKTVLKALQAAFRLEKISDPTEFIRRYMLDRDDLQIKELQSALKNYRDMAEKTESVSRRVADLTRLEVCCEKVENARAQHVMAEYVSLNARIEQIEGSADPLRGALADLEEAREHMGKDKTVLEDQQAKVQEELGEKRGELKLCDVQVQRDRLQLESDQARQREGDVKARITEIRRLLQRFEKLKDVPVNDSLAVAISDIVKLMPGDDMISTAVWPSNPSEVDICLELLLVAVERSLPELSSRYDDFCADHKDLEKRLKNLVEALKQLQHGKAPLQPNTRNLIQFFKKHGIESKPLCDLVDVADETWRGTIESILGNIREALVVLPEQARKAVHLYRHEGRQEFPGCHIINTTQTDRWKASKQQGTLADCLNTDDVHARAFINRRLGNIVCVDTEKDLLHHDRAATADGMLSSGGTVSELKNVQPILGRGSREGLRVAYQRDLNELSTKQAGVVGEKENLGSLKVLLEDCKRQFSGDAVISLSALVEQRTASEKAIQEMQEKLAALASDAREQKLRDEIKKLEDKAEGIKKSLKDLDEKRLQAEKEYAQNDDKLKALDAQMDALQVVLEEKRGNPLLDPAKAADTLDRWREQNAGDFAAICERAEKEIGSALKTIEENNTRMIKEYTEYYLRFALEEGEESRPEHFEEYAVTIRRKKKHLVETTLAEYREKSARALQEAEDTFRSKFVGRLIGKVEAVRGSITQLNKTLEKHPFHGEIYKFRSSSNPEFKHIIDFAKACNSPASREVGGLFDPVADSNSPHRKALEDITTALQDPKAAERLQDYRNFLVFDVEMCDTEGTPTSDLEHRIQKGSGGENQTPFYVAIGASLAAAYRLKEEYGKHHGGMSLAVFDEAFSKLSVATCHSCIEFLKNIQLQLIVAAPDEKFATMAEVMDTIVWVTRDGGTVETEVISIKPAMRAMLRTDNPYRKASGTAEFLHEPV</sequence>
<dbReference type="InterPro" id="IPR027417">
    <property type="entry name" value="P-loop_NTPase"/>
</dbReference>
<reference evidence="2 3" key="1">
    <citation type="submission" date="2005-10" db="EMBL/GenBank/DDBJ databases">
        <title>Complete sequence of Geobacter metallireducens GS-15.</title>
        <authorList>
            <consortium name="US DOE Joint Genome Institute"/>
            <person name="Copeland A."/>
            <person name="Lucas S."/>
            <person name="Lapidus A."/>
            <person name="Barry K."/>
            <person name="Detter J.C."/>
            <person name="Glavina T."/>
            <person name="Hammon N."/>
            <person name="Israni S."/>
            <person name="Pitluck S."/>
            <person name="Di Bartolo G."/>
            <person name="Chain P."/>
            <person name="Schmutz J."/>
            <person name="Larimer F."/>
            <person name="Land M."/>
            <person name="Kyrpides N."/>
            <person name="Ivanova N."/>
            <person name="Richardson P."/>
        </authorList>
    </citation>
    <scope>NUCLEOTIDE SEQUENCE [LARGE SCALE GENOMIC DNA]</scope>
    <source>
        <strain evidence="3">ATCC 53774 / DSM 7210 / GS-15</strain>
    </source>
</reference>
<protein>
    <submittedName>
        <fullName evidence="2">ATP-binding protein, putative</fullName>
    </submittedName>
</protein>
<dbReference type="PANTHER" id="PTHR32182">
    <property type="entry name" value="DNA REPLICATION AND REPAIR PROTEIN RECF"/>
    <property type="match status" value="1"/>
</dbReference>
<keyword evidence="3" id="KW-1185">Reference proteome</keyword>